<dbReference type="InterPro" id="IPR015414">
    <property type="entry name" value="TMEM64"/>
</dbReference>
<evidence type="ECO:0000256" key="4">
    <source>
        <dbReference type="ARBA" id="ARBA00022989"/>
    </source>
</evidence>
<gene>
    <name evidence="8" type="ORF">H6A01_02065</name>
</gene>
<evidence type="ECO:0000256" key="6">
    <source>
        <dbReference type="RuleBase" id="RU366058"/>
    </source>
</evidence>
<accession>A0ABS2GD83</accession>
<dbReference type="PANTHER" id="PTHR12677">
    <property type="entry name" value="GOLGI APPARATUS MEMBRANE PROTEIN TVP38-RELATED"/>
    <property type="match status" value="1"/>
</dbReference>
<feature type="transmembrane region" description="Helical" evidence="6">
    <location>
        <begin position="150"/>
        <end position="169"/>
    </location>
</feature>
<comment type="similarity">
    <text evidence="6">Belongs to the TVP38/TMEM64 family.</text>
</comment>
<evidence type="ECO:0000259" key="7">
    <source>
        <dbReference type="Pfam" id="PF09335"/>
    </source>
</evidence>
<proteinExistence type="inferred from homology"/>
<dbReference type="Pfam" id="PF09335">
    <property type="entry name" value="VTT_dom"/>
    <property type="match status" value="1"/>
</dbReference>
<reference evidence="8 9" key="1">
    <citation type="journal article" date="2021" name="Sci. Rep.">
        <title>The distribution of antibiotic resistance genes in chicken gut microbiota commensals.</title>
        <authorList>
            <person name="Juricova H."/>
            <person name="Matiasovicova J."/>
            <person name="Kubasova T."/>
            <person name="Cejkova D."/>
            <person name="Rychlik I."/>
        </authorList>
    </citation>
    <scope>NUCLEOTIDE SEQUENCE [LARGE SCALE GENOMIC DNA]</scope>
    <source>
        <strain evidence="8 9">An537</strain>
    </source>
</reference>
<organism evidence="8 9">
    <name type="scientific">Veillonella magna</name>
    <dbReference type="NCBI Taxonomy" id="464322"/>
    <lineage>
        <taxon>Bacteria</taxon>
        <taxon>Bacillati</taxon>
        <taxon>Bacillota</taxon>
        <taxon>Negativicutes</taxon>
        <taxon>Veillonellales</taxon>
        <taxon>Veillonellaceae</taxon>
        <taxon>Veillonella</taxon>
    </lineage>
</organism>
<protein>
    <recommendedName>
        <fullName evidence="6">TVP38/TMEM64 family membrane protein</fullName>
    </recommendedName>
</protein>
<feature type="domain" description="VTT" evidence="7">
    <location>
        <begin position="79"/>
        <end position="197"/>
    </location>
</feature>
<keyword evidence="4 6" id="KW-1133">Transmembrane helix</keyword>
<comment type="subcellular location">
    <subcellularLocation>
        <location evidence="1 6">Cell membrane</location>
        <topology evidence="1 6">Multi-pass membrane protein</topology>
    </subcellularLocation>
</comment>
<evidence type="ECO:0000256" key="1">
    <source>
        <dbReference type="ARBA" id="ARBA00004651"/>
    </source>
</evidence>
<dbReference type="EMBL" id="JACJLA010000002">
    <property type="protein sequence ID" value="MBM6912116.1"/>
    <property type="molecule type" value="Genomic_DNA"/>
</dbReference>
<evidence type="ECO:0000256" key="3">
    <source>
        <dbReference type="ARBA" id="ARBA00022692"/>
    </source>
</evidence>
<sequence length="236" mass="26139">MSGKREKRTETWIRIGFAVAVIVLLIGIEVIKPGFYREMADLAVTGDVKHIAAVLQSYGPMAMVISFVLDVFINAVGVLPSIFFSTANGLVFGLVPGIIISWLAETVGVVISFVIMRYFLRESALTLIQKSKFLLKVDDFSDKNGLMVMLFARAIPYFPSGLITALGAVSRISLRDYIIANLIGKFPSTALEVVVGHDAVMFHEHMNRLGVVAVVATGAYGLLWYLYRRYRKAREE</sequence>
<keyword evidence="9" id="KW-1185">Reference proteome</keyword>
<dbReference type="RefSeq" id="WP_205087383.1">
    <property type="nucleotide sequence ID" value="NZ_JACJLA010000002.1"/>
</dbReference>
<keyword evidence="2 6" id="KW-1003">Cell membrane</keyword>
<dbReference type="Proteomes" id="UP000707138">
    <property type="component" value="Unassembled WGS sequence"/>
</dbReference>
<feature type="transmembrane region" description="Helical" evidence="6">
    <location>
        <begin position="12"/>
        <end position="31"/>
    </location>
</feature>
<keyword evidence="5 6" id="KW-0472">Membrane</keyword>
<feature type="transmembrane region" description="Helical" evidence="6">
    <location>
        <begin position="64"/>
        <end position="84"/>
    </location>
</feature>
<evidence type="ECO:0000256" key="2">
    <source>
        <dbReference type="ARBA" id="ARBA00022475"/>
    </source>
</evidence>
<feature type="transmembrane region" description="Helical" evidence="6">
    <location>
        <begin position="90"/>
        <end position="120"/>
    </location>
</feature>
<feature type="transmembrane region" description="Helical" evidence="6">
    <location>
        <begin position="209"/>
        <end position="227"/>
    </location>
</feature>
<dbReference type="PANTHER" id="PTHR12677:SF59">
    <property type="entry name" value="GOLGI APPARATUS MEMBRANE PROTEIN TVP38-RELATED"/>
    <property type="match status" value="1"/>
</dbReference>
<keyword evidence="3 6" id="KW-0812">Transmembrane</keyword>
<dbReference type="InterPro" id="IPR032816">
    <property type="entry name" value="VTT_dom"/>
</dbReference>
<comment type="caution">
    <text evidence="8">The sequence shown here is derived from an EMBL/GenBank/DDBJ whole genome shotgun (WGS) entry which is preliminary data.</text>
</comment>
<evidence type="ECO:0000313" key="9">
    <source>
        <dbReference type="Proteomes" id="UP000707138"/>
    </source>
</evidence>
<name>A0ABS2GD83_9FIRM</name>
<evidence type="ECO:0000256" key="5">
    <source>
        <dbReference type="ARBA" id="ARBA00023136"/>
    </source>
</evidence>
<evidence type="ECO:0000313" key="8">
    <source>
        <dbReference type="EMBL" id="MBM6912116.1"/>
    </source>
</evidence>